<dbReference type="RefSeq" id="WP_210810814.1">
    <property type="nucleotide sequence ID" value="NZ_JAGQDG010000007.1"/>
</dbReference>
<name>A0ABS5E1N5_9BURK</name>
<keyword evidence="1" id="KW-1133">Transmembrane helix</keyword>
<reference evidence="2 3" key="1">
    <citation type="submission" date="2021-04" db="EMBL/GenBank/DDBJ databases">
        <title>The genome sequence of type strain Ideonella paludis KCTC 32238.</title>
        <authorList>
            <person name="Liu Y."/>
        </authorList>
    </citation>
    <scope>NUCLEOTIDE SEQUENCE [LARGE SCALE GENOMIC DNA]</scope>
    <source>
        <strain evidence="2 3">KCTC 32238</strain>
    </source>
</reference>
<feature type="transmembrane region" description="Helical" evidence="1">
    <location>
        <begin position="384"/>
        <end position="409"/>
    </location>
</feature>
<dbReference type="SUPFAM" id="SSF82693">
    <property type="entry name" value="Multidrug efflux transporter AcrB pore domain, PN1, PN2, PC1 and PC2 subdomains"/>
    <property type="match status" value="3"/>
</dbReference>
<dbReference type="PRINTS" id="PR00702">
    <property type="entry name" value="ACRIFLAVINRP"/>
</dbReference>
<gene>
    <name evidence="2" type="ORF">KAK11_18500</name>
</gene>
<feature type="transmembrane region" description="Helical" evidence="1">
    <location>
        <begin position="847"/>
        <end position="870"/>
    </location>
</feature>
<feature type="transmembrane region" description="Helical" evidence="1">
    <location>
        <begin position="461"/>
        <end position="479"/>
    </location>
</feature>
<evidence type="ECO:0000256" key="1">
    <source>
        <dbReference type="SAM" id="Phobius"/>
    </source>
</evidence>
<comment type="caution">
    <text evidence="2">The sequence shown here is derived from an EMBL/GenBank/DDBJ whole genome shotgun (WGS) entry which is preliminary data.</text>
</comment>
<evidence type="ECO:0000313" key="2">
    <source>
        <dbReference type="EMBL" id="MBQ0937322.1"/>
    </source>
</evidence>
<dbReference type="Gene3D" id="3.30.70.1440">
    <property type="entry name" value="Multidrug efflux transporter AcrB pore domain"/>
    <property type="match status" value="1"/>
</dbReference>
<dbReference type="Gene3D" id="3.30.70.1430">
    <property type="entry name" value="Multidrug efflux transporter AcrB pore domain"/>
    <property type="match status" value="2"/>
</dbReference>
<sequence>MNVSAWSIKNPVPALTLFVLLTVAGLLSFKAMKVQNFPDLELPTVTVTASLPGASPAQLETEVARKIENAVATLQGVKHIYAKMQDGTATVTVEFRLEKPTQEAVDDVRDAVNRVRADLPGDLRDPVISKLNLSGTPILTYSVAAPRLDDEALSWFVDNDVTKALLGVNGVGAVSRVGGVSREVRVELDPARLLALGATAADVSRQLKAVQQEASAGRADLGGAEQTVRTIATVQSAAQLAALELSLSDGRRVRLDQVASVKDTVAEVRSVALRDGQPVVGFEISRARGASEVEVAEGVAKVLKTLREKHPDVQFNEVYNQVDPVTENYDGSMALLYEGAFLAVVVVWFFLRDWRATFVAATALPLSVIPAFIGMHALGFSINVVTLLSLSLVIGILVDDAIVEIENIVRHLKMGKTPYQAAMEAADEIGLAVIATTFTLIAVFLPTAFMSGIPGKFFKQFGWTAALAVFASLVVARMLTPMMAAYLMKPLLNHKETGDGWVMSRYMRAVAWSVKHRWVTAAGAIAFFVGSVMLIPLLPTGFIPPDDFGQSQVNVELPPGSTLKDTLAAAEEARRIVTQNPHVKQVYTAIGGGASGSDPFAGGGAAEVRKATLTLTLTPRPERPGLRKQQIETELREAMKALPGARVSVGLGGSGEKYVLVLSGDDGHSLLEAARAVERDLRTVPGLGNIASTASLRRPELVVRPDFARAADAGVSSQAMADTLRMATSGDYDAGLPKLNLPQRQVPIVVKLPEAARQDLALLGQMTVPGKGGQPVMLANVATLSLEDGPAQIDRYDRQRNINFEVELNGVPLGDAAELIQKLPSLQQLPAGVRQTELGDAEVMLELFASFGLAMLTGVLCIYLVLVLLFKGVAQPITILAALPLSLGGAFVALLLTKSSFSMPSLIGLIMLMGVATKNSILLVDYAILARRDGMSRWDALMDACHKRARPIVMTTIAMGAGMMPIALGWGADPSFRQPMAVAVIGGLITSTFLSLLVVPVVFTFVDDVAQGLLRLMGRGAPAARKAAVQEPQ</sequence>
<accession>A0ABS5E1N5</accession>
<dbReference type="PANTHER" id="PTHR32063:SF77">
    <property type="entry name" value="ACR FAMILY TRANSPORT PROTEIN"/>
    <property type="match status" value="1"/>
</dbReference>
<organism evidence="2 3">
    <name type="scientific">Ideonella paludis</name>
    <dbReference type="NCBI Taxonomy" id="1233411"/>
    <lineage>
        <taxon>Bacteria</taxon>
        <taxon>Pseudomonadati</taxon>
        <taxon>Pseudomonadota</taxon>
        <taxon>Betaproteobacteria</taxon>
        <taxon>Burkholderiales</taxon>
        <taxon>Sphaerotilaceae</taxon>
        <taxon>Ideonella</taxon>
    </lineage>
</organism>
<keyword evidence="3" id="KW-1185">Reference proteome</keyword>
<dbReference type="Pfam" id="PF00873">
    <property type="entry name" value="ACR_tran"/>
    <property type="match status" value="1"/>
</dbReference>
<dbReference type="SUPFAM" id="SSF82714">
    <property type="entry name" value="Multidrug efflux transporter AcrB TolC docking domain, DN and DC subdomains"/>
    <property type="match status" value="2"/>
</dbReference>
<feature type="transmembrane region" description="Helical" evidence="1">
    <location>
        <begin position="334"/>
        <end position="351"/>
    </location>
</feature>
<dbReference type="Proteomes" id="UP000672097">
    <property type="component" value="Unassembled WGS sequence"/>
</dbReference>
<dbReference type="Gene3D" id="3.30.70.1320">
    <property type="entry name" value="Multidrug efflux transporter AcrB pore domain like"/>
    <property type="match status" value="1"/>
</dbReference>
<feature type="transmembrane region" description="Helical" evidence="1">
    <location>
        <begin position="429"/>
        <end position="449"/>
    </location>
</feature>
<feature type="transmembrane region" description="Helical" evidence="1">
    <location>
        <begin position="358"/>
        <end position="378"/>
    </location>
</feature>
<dbReference type="EMBL" id="JAGQDG010000007">
    <property type="protein sequence ID" value="MBQ0937322.1"/>
    <property type="molecule type" value="Genomic_DNA"/>
</dbReference>
<dbReference type="InterPro" id="IPR001036">
    <property type="entry name" value="Acrflvin-R"/>
</dbReference>
<feature type="transmembrane region" description="Helical" evidence="1">
    <location>
        <begin position="518"/>
        <end position="538"/>
    </location>
</feature>
<feature type="transmembrane region" description="Helical" evidence="1">
    <location>
        <begin position="903"/>
        <end position="928"/>
    </location>
</feature>
<feature type="transmembrane region" description="Helical" evidence="1">
    <location>
        <begin position="949"/>
        <end position="968"/>
    </location>
</feature>
<feature type="transmembrane region" description="Helical" evidence="1">
    <location>
        <begin position="877"/>
        <end position="897"/>
    </location>
</feature>
<dbReference type="Gene3D" id="1.20.1640.10">
    <property type="entry name" value="Multidrug efflux transporter AcrB transmembrane domain"/>
    <property type="match status" value="2"/>
</dbReference>
<proteinExistence type="predicted"/>
<keyword evidence="1" id="KW-0812">Transmembrane</keyword>
<dbReference type="PANTHER" id="PTHR32063">
    <property type="match status" value="1"/>
</dbReference>
<dbReference type="Gene3D" id="3.30.2090.10">
    <property type="entry name" value="Multidrug efflux transporter AcrB TolC docking domain, DN and DC subdomains"/>
    <property type="match status" value="2"/>
</dbReference>
<evidence type="ECO:0000313" key="3">
    <source>
        <dbReference type="Proteomes" id="UP000672097"/>
    </source>
</evidence>
<feature type="transmembrane region" description="Helical" evidence="1">
    <location>
        <begin position="980"/>
        <end position="1006"/>
    </location>
</feature>
<dbReference type="InterPro" id="IPR027463">
    <property type="entry name" value="AcrB_DN_DC_subdom"/>
</dbReference>
<keyword evidence="1" id="KW-0472">Membrane</keyword>
<protein>
    <submittedName>
        <fullName evidence="2">Efflux RND transporter permease subunit</fullName>
    </submittedName>
</protein>
<dbReference type="SUPFAM" id="SSF82866">
    <property type="entry name" value="Multidrug efflux transporter AcrB transmembrane domain"/>
    <property type="match status" value="2"/>
</dbReference>